<accession>A0ACB0J164</accession>
<sequence>MGLVLQIIMLLFVIGFVVAAQGSEGSIISPSPAFLPAVQPNGEAPGGLIHNGQSWRSSASSPSDPDGSVISPSPSTLPMDPSPSKAPSLLHPNGSFVQPPVALPPSTSAPTPQKIKGIESSISPSASPNTKSLSPPYKTASAPSTAEMNFPPAMQSIPPQRKTPIVRPPISTPTASAPVAIPPGNLPKTSPISQPIEHGSVPPEVDKRNESKSHNLEPVSPGFLLHPPVALPPPTSAPIPQKIKGIESPSSISLSPPYKDVPEPSTVERNFSPSVQPIPPQKKLPIVRPPISTPTAPAPVTTPPGNLPKTSPISQPIEHGSVPPEVDKRNESKSHNLEPVSPGFLLHPPVALPHPTSAPIPQKIKGIESPSSISLSPPYKDVPEPSTVERNFSPSVQPIPPQKKLPIVRPPISTPTAPAPVTTPPGNLPKTSPISQPIEHGSLPPNIDRRNESTSHNLEPISPGSFMHTPVALPPPTSAPIPPKIKGTESSIPPSPSPSTKSLLPPFKAVPEPSTVERNFPPSMQPIPPQKQIPIVRPPISTPTSPATVTTPPGNVPKTSPISQPIEHGSLPPTVGRRNESKNHNLEPVSPAPVATPSTNEPKISPISHSTNNGSLPPNAHGNGTNTNKPHPPETISPAPSFNLPKYSPVSQPTEPGSLPPTVHKGNSSIRHTLEPVSQAPVAEPPTNFPKKSPASQPTRLGSFPPNVHNTTVHKGHTPEPVMPPPTSTFPVDPPLAHPVIPAASPHELPAPVISPSLTPSRRFNGKNSGEPVSAPLYKTPKSPPAIVHSPAQAPSGHKARPLHHAPEPLISPPKSPFNKEDHSPASSPSTAFYKHHHTRNTITSPAPASSYFVSPPTSKHQDSPFTFPIQSPVSQVSPAPSPSFNNFPHSTKIPFHPPKESPLRPFLRSPKKPIQALPPPPPNQDCISFSCSEPYTNSPPGVPCMCVWPMRVGLRLSVPLYTFFPLVSELASEIATGVFMKQSQVRIMGANTATDQPDKTDALIDLIPLGEIFENTTAFIASERFWHKQVVIKNSYFGDYEVLYVSYPGLPPSPPLPPSSVNMIDGGPYSNNGNNGRTIKPLGVDIQKKQHKSGLSKGIIAIIALSAFLAIVLCSATVLALSKFRDRVPESQPTSTPRTFPPSLVKAPGTAGPSVASASTSFRSSIAAYAGSAKTFSMNEIEKATDNFHPSRILGEGGFGLVYSGNLEDGSKVAFKVLKREDHHGDREFLSEVEMLSRLHHRNLVKLIGICTELSFRCLVYELIPNGSVESHLHGVDREKSPLDWSTRIKIALGAARGLAYLHEDSSPHVIHRDFKSSNILLENDFTPKVSDFGLARTAADEDNRHISTRVMGTFGYVAPEYAMTGHLLVKSDVYSYGVVLLELLTGRKPVDFSQPPGQENLVAWARPLLTSREGLEALIDPSLGANIPFDSVAKVAAIASMCVQPEVSDRPFMGEVVQALKLVCNECDEAKEAGSTNSSQEELSSDFITASEQLPDSFRGHFAAANYDYGVDIENGLAASELFSSSARFGRQVSGSFRRHSYSGPLRTGRSKRLWQIIRNLSGGSVSEHGVMLK</sequence>
<dbReference type="EMBL" id="CASHSV030000013">
    <property type="protein sequence ID" value="CAJ2637976.1"/>
    <property type="molecule type" value="Genomic_DNA"/>
</dbReference>
<evidence type="ECO:0000313" key="2">
    <source>
        <dbReference type="Proteomes" id="UP001177021"/>
    </source>
</evidence>
<dbReference type="Proteomes" id="UP001177021">
    <property type="component" value="Unassembled WGS sequence"/>
</dbReference>
<evidence type="ECO:0000313" key="1">
    <source>
        <dbReference type="EMBL" id="CAJ2637976.1"/>
    </source>
</evidence>
<comment type="caution">
    <text evidence="1">The sequence shown here is derived from an EMBL/GenBank/DDBJ whole genome shotgun (WGS) entry which is preliminary data.</text>
</comment>
<proteinExistence type="predicted"/>
<name>A0ACB0J164_TRIPR</name>
<organism evidence="1 2">
    <name type="scientific">Trifolium pratense</name>
    <name type="common">Red clover</name>
    <dbReference type="NCBI Taxonomy" id="57577"/>
    <lineage>
        <taxon>Eukaryota</taxon>
        <taxon>Viridiplantae</taxon>
        <taxon>Streptophyta</taxon>
        <taxon>Embryophyta</taxon>
        <taxon>Tracheophyta</taxon>
        <taxon>Spermatophyta</taxon>
        <taxon>Magnoliopsida</taxon>
        <taxon>eudicotyledons</taxon>
        <taxon>Gunneridae</taxon>
        <taxon>Pentapetalae</taxon>
        <taxon>rosids</taxon>
        <taxon>fabids</taxon>
        <taxon>Fabales</taxon>
        <taxon>Fabaceae</taxon>
        <taxon>Papilionoideae</taxon>
        <taxon>50 kb inversion clade</taxon>
        <taxon>NPAAA clade</taxon>
        <taxon>Hologalegina</taxon>
        <taxon>IRL clade</taxon>
        <taxon>Trifolieae</taxon>
        <taxon>Trifolium</taxon>
    </lineage>
</organism>
<protein>
    <submittedName>
        <fullName evidence="1">Uncharacterized protein</fullName>
    </submittedName>
</protein>
<keyword evidence="2" id="KW-1185">Reference proteome</keyword>
<reference evidence="1" key="1">
    <citation type="submission" date="2023-10" db="EMBL/GenBank/DDBJ databases">
        <authorList>
            <person name="Rodriguez Cubillos JULIANA M."/>
            <person name="De Vega J."/>
        </authorList>
    </citation>
    <scope>NUCLEOTIDE SEQUENCE</scope>
</reference>
<gene>
    <name evidence="1" type="ORF">MILVUS5_LOCUS8262</name>
</gene>